<name>A0A6A6AXT4_9PEZI</name>
<keyword evidence="1" id="KW-0732">Signal</keyword>
<dbReference type="GeneID" id="54293203"/>
<evidence type="ECO:0000313" key="2">
    <source>
        <dbReference type="EMBL" id="KAF2135774.1"/>
    </source>
</evidence>
<dbReference type="AlphaFoldDB" id="A0A6A6AXT4"/>
<keyword evidence="3" id="KW-1185">Reference proteome</keyword>
<reference evidence="2" key="1">
    <citation type="journal article" date="2020" name="Stud. Mycol.">
        <title>101 Dothideomycetes genomes: a test case for predicting lifestyles and emergence of pathogens.</title>
        <authorList>
            <person name="Haridas S."/>
            <person name="Albert R."/>
            <person name="Binder M."/>
            <person name="Bloem J."/>
            <person name="Labutti K."/>
            <person name="Salamov A."/>
            <person name="Andreopoulos B."/>
            <person name="Baker S."/>
            <person name="Barry K."/>
            <person name="Bills G."/>
            <person name="Bluhm B."/>
            <person name="Cannon C."/>
            <person name="Castanera R."/>
            <person name="Culley D."/>
            <person name="Daum C."/>
            <person name="Ezra D."/>
            <person name="Gonzalez J."/>
            <person name="Henrissat B."/>
            <person name="Kuo A."/>
            <person name="Liang C."/>
            <person name="Lipzen A."/>
            <person name="Lutzoni F."/>
            <person name="Magnuson J."/>
            <person name="Mondo S."/>
            <person name="Nolan M."/>
            <person name="Ohm R."/>
            <person name="Pangilinan J."/>
            <person name="Park H.-J."/>
            <person name="Ramirez L."/>
            <person name="Alfaro M."/>
            <person name="Sun H."/>
            <person name="Tritt A."/>
            <person name="Yoshinaga Y."/>
            <person name="Zwiers L.-H."/>
            <person name="Turgeon B."/>
            <person name="Goodwin S."/>
            <person name="Spatafora J."/>
            <person name="Crous P."/>
            <person name="Grigoriev I."/>
        </authorList>
    </citation>
    <scope>NUCLEOTIDE SEQUENCE</scope>
    <source>
        <strain evidence="2">CBS 121167</strain>
    </source>
</reference>
<dbReference type="RefSeq" id="XP_033391492.1">
    <property type="nucleotide sequence ID" value="XM_033535707.1"/>
</dbReference>
<protein>
    <recommendedName>
        <fullName evidence="4">Secreted protein</fullName>
    </recommendedName>
</protein>
<accession>A0A6A6AXT4</accession>
<evidence type="ECO:0008006" key="4">
    <source>
        <dbReference type="Google" id="ProtNLM"/>
    </source>
</evidence>
<evidence type="ECO:0000313" key="3">
    <source>
        <dbReference type="Proteomes" id="UP000799438"/>
    </source>
</evidence>
<gene>
    <name evidence="2" type="ORF">K452DRAFT_164755</name>
</gene>
<organism evidence="2 3">
    <name type="scientific">Aplosporella prunicola CBS 121167</name>
    <dbReference type="NCBI Taxonomy" id="1176127"/>
    <lineage>
        <taxon>Eukaryota</taxon>
        <taxon>Fungi</taxon>
        <taxon>Dikarya</taxon>
        <taxon>Ascomycota</taxon>
        <taxon>Pezizomycotina</taxon>
        <taxon>Dothideomycetes</taxon>
        <taxon>Dothideomycetes incertae sedis</taxon>
        <taxon>Botryosphaeriales</taxon>
        <taxon>Aplosporellaceae</taxon>
        <taxon>Aplosporella</taxon>
    </lineage>
</organism>
<dbReference type="Proteomes" id="UP000799438">
    <property type="component" value="Unassembled WGS sequence"/>
</dbReference>
<feature type="signal peptide" evidence="1">
    <location>
        <begin position="1"/>
        <end position="16"/>
    </location>
</feature>
<evidence type="ECO:0000256" key="1">
    <source>
        <dbReference type="SAM" id="SignalP"/>
    </source>
</evidence>
<dbReference type="EMBL" id="ML995553">
    <property type="protein sequence ID" value="KAF2135774.1"/>
    <property type="molecule type" value="Genomic_DNA"/>
</dbReference>
<feature type="chain" id="PRO_5025511401" description="Secreted protein" evidence="1">
    <location>
        <begin position="17"/>
        <end position="125"/>
    </location>
</feature>
<sequence>MMLAWLGLVHLGLVRLAGLVCYDTFLSSCVPACLPTCLPTFVPHWCGAVRCGAVLASCNEQTNKQTNRHKSKLKLKLITELGFYISILLHGGGVRGLGLHGERFGMACVDGMDGWACLALSHSDT</sequence>
<proteinExistence type="predicted"/>